<organism evidence="4 5">
    <name type="scientific">Oceanidesulfovibrio marinus</name>
    <dbReference type="NCBI Taxonomy" id="370038"/>
    <lineage>
        <taxon>Bacteria</taxon>
        <taxon>Pseudomonadati</taxon>
        <taxon>Thermodesulfobacteriota</taxon>
        <taxon>Desulfovibrionia</taxon>
        <taxon>Desulfovibrionales</taxon>
        <taxon>Desulfovibrionaceae</taxon>
        <taxon>Oceanidesulfovibrio</taxon>
    </lineage>
</organism>
<dbReference type="EMBL" id="QMIF01000009">
    <property type="protein sequence ID" value="TVM32847.1"/>
    <property type="molecule type" value="Genomic_DNA"/>
</dbReference>
<protein>
    <recommendedName>
        <fullName evidence="3">Tryptophan synthase beta chain-like PALP domain-containing protein</fullName>
    </recommendedName>
</protein>
<dbReference type="OrthoDB" id="9778118at2"/>
<reference evidence="4 5" key="1">
    <citation type="submission" date="2018-06" db="EMBL/GenBank/DDBJ databases">
        <title>Complete genome of Desulfovibrio marinus P48SEP.</title>
        <authorList>
            <person name="Crispim J.S."/>
            <person name="Vidigal P.M.P."/>
            <person name="Silva L.C.F."/>
            <person name="Araujo L.C."/>
            <person name="Laguardia C.N."/>
            <person name="Dias R.S."/>
            <person name="Sousa M.P."/>
            <person name="Paula S.O."/>
            <person name="Silva C."/>
        </authorList>
    </citation>
    <scope>NUCLEOTIDE SEQUENCE [LARGE SCALE GENOMIC DNA]</scope>
    <source>
        <strain evidence="4 5">P48SEP</strain>
    </source>
</reference>
<comment type="caution">
    <text evidence="4">The sequence shown here is derived from an EMBL/GenBank/DDBJ whole genome shotgun (WGS) entry which is preliminary data.</text>
</comment>
<dbReference type="CDD" id="cd00640">
    <property type="entry name" value="Trp-synth-beta_II"/>
    <property type="match status" value="1"/>
</dbReference>
<dbReference type="InterPro" id="IPR001926">
    <property type="entry name" value="TrpB-like_PALP"/>
</dbReference>
<gene>
    <name evidence="4" type="ORF">DQK91_14165</name>
</gene>
<keyword evidence="2" id="KW-0663">Pyridoxal phosphate</keyword>
<evidence type="ECO:0000313" key="4">
    <source>
        <dbReference type="EMBL" id="TVM32847.1"/>
    </source>
</evidence>
<sequence>MDMALHCPACAVDYRIMDRHFACPKAQPDAEHLLRQVHRARPEIELWRDAWDDGERGSFRVFRNALSSHLLAGEQGYLAQLEGINDNLMRFHGLTFEATALFSARPLAAAIGHDGLLLAKDETANVGGSNTARHLMGTLLYIEAHRRLTDSPAKTPLAIHSCGDAALGAAIVARAGEYPLHCFVPRDVDPELENLLRSHGAYIEKVIPRTGELGDPCYRAFREAVSERGFLPFATSGPDNWSGIEGGRTLGYELALQLSEAGIELDHLVLQVGGGAMARAVVEALESCREWGMLERVPRIHAVQPTGSFPFVRCHALLLAHVADAAGLPFELEYDIDSDPEDETAILREFLEEEAEQVAEVAAYAADSFATEEVQQVLARAVANPTEFMWPWDLGGSESAAHGLLHPVAHDWFYLAAGMLRTGGVPAVATEESLANAKDLVAGNTNIAATASGTAGLAGLTTLKEQGHIAGSDAVGIVLTSVDRASLEWR</sequence>
<dbReference type="Pfam" id="PF00291">
    <property type="entry name" value="PALP"/>
    <property type="match status" value="1"/>
</dbReference>
<dbReference type="Gene3D" id="3.40.50.1100">
    <property type="match status" value="2"/>
</dbReference>
<dbReference type="InterPro" id="IPR036052">
    <property type="entry name" value="TrpB-like_PALP_sf"/>
</dbReference>
<dbReference type="Proteomes" id="UP000434052">
    <property type="component" value="Unassembled WGS sequence"/>
</dbReference>
<evidence type="ECO:0000259" key="3">
    <source>
        <dbReference type="Pfam" id="PF00291"/>
    </source>
</evidence>
<feature type="domain" description="Tryptophan synthase beta chain-like PALP" evidence="3">
    <location>
        <begin position="98"/>
        <end position="329"/>
    </location>
</feature>
<evidence type="ECO:0000256" key="1">
    <source>
        <dbReference type="ARBA" id="ARBA00001933"/>
    </source>
</evidence>
<evidence type="ECO:0000256" key="2">
    <source>
        <dbReference type="ARBA" id="ARBA00022898"/>
    </source>
</evidence>
<dbReference type="AlphaFoldDB" id="A0A6P1ZEU6"/>
<accession>A0A6P1ZEU6</accession>
<name>A0A6P1ZEU6_9BACT</name>
<evidence type="ECO:0000313" key="5">
    <source>
        <dbReference type="Proteomes" id="UP000434052"/>
    </source>
</evidence>
<dbReference type="RefSeq" id="WP_144306029.1">
    <property type="nucleotide sequence ID" value="NZ_QMIF01000009.1"/>
</dbReference>
<comment type="cofactor">
    <cofactor evidence="1">
        <name>pyridoxal 5'-phosphate</name>
        <dbReference type="ChEBI" id="CHEBI:597326"/>
    </cofactor>
</comment>
<dbReference type="SUPFAM" id="SSF53686">
    <property type="entry name" value="Tryptophan synthase beta subunit-like PLP-dependent enzymes"/>
    <property type="match status" value="1"/>
</dbReference>
<proteinExistence type="predicted"/>